<protein>
    <submittedName>
        <fullName evidence="2">Alpha/beta hydrolase</fullName>
    </submittedName>
</protein>
<dbReference type="PANTHER" id="PTHR43798:SF5">
    <property type="entry name" value="MONOACYLGLYCEROL LIPASE ABHD6"/>
    <property type="match status" value="1"/>
</dbReference>
<dbReference type="PANTHER" id="PTHR43798">
    <property type="entry name" value="MONOACYLGLYCEROL LIPASE"/>
    <property type="match status" value="1"/>
</dbReference>
<dbReference type="InterPro" id="IPR050266">
    <property type="entry name" value="AB_hydrolase_sf"/>
</dbReference>
<dbReference type="EMBL" id="FCON02000002">
    <property type="protein sequence ID" value="SAL14509.1"/>
    <property type="molecule type" value="Genomic_DNA"/>
</dbReference>
<dbReference type="SUPFAM" id="SSF53474">
    <property type="entry name" value="alpha/beta-Hydrolases"/>
    <property type="match status" value="1"/>
</dbReference>
<evidence type="ECO:0000259" key="1">
    <source>
        <dbReference type="Pfam" id="PF12697"/>
    </source>
</evidence>
<dbReference type="GO" id="GO:0016020">
    <property type="term" value="C:membrane"/>
    <property type="evidence" value="ECO:0007669"/>
    <property type="project" value="TreeGrafter"/>
</dbReference>
<gene>
    <name evidence="2" type="ORF">AWB68_00261</name>
</gene>
<dbReference type="Gene3D" id="3.40.50.1820">
    <property type="entry name" value="alpha/beta hydrolase"/>
    <property type="match status" value="1"/>
</dbReference>
<dbReference type="Proteomes" id="UP000054770">
    <property type="component" value="Unassembled WGS sequence"/>
</dbReference>
<reference evidence="2" key="1">
    <citation type="submission" date="2016-01" db="EMBL/GenBank/DDBJ databases">
        <authorList>
            <person name="Peeters C."/>
        </authorList>
    </citation>
    <scope>NUCLEOTIDE SEQUENCE [LARGE SCALE GENOMIC DNA]</scope>
    <source>
        <strain evidence="2">LMG 22940</strain>
    </source>
</reference>
<dbReference type="OrthoDB" id="9780765at2"/>
<dbReference type="GO" id="GO:0046464">
    <property type="term" value="P:acylglycerol catabolic process"/>
    <property type="evidence" value="ECO:0007669"/>
    <property type="project" value="TreeGrafter"/>
</dbReference>
<dbReference type="InterPro" id="IPR029058">
    <property type="entry name" value="AB_hydrolase_fold"/>
</dbReference>
<dbReference type="Pfam" id="PF12697">
    <property type="entry name" value="Abhydrolase_6"/>
    <property type="match status" value="1"/>
</dbReference>
<dbReference type="GO" id="GO:0047372">
    <property type="term" value="F:monoacylglycerol lipase activity"/>
    <property type="evidence" value="ECO:0007669"/>
    <property type="project" value="TreeGrafter"/>
</dbReference>
<comment type="caution">
    <text evidence="2">The sequence shown here is derived from an EMBL/GenBank/DDBJ whole genome shotgun (WGS) entry which is preliminary data.</text>
</comment>
<evidence type="ECO:0000313" key="3">
    <source>
        <dbReference type="Proteomes" id="UP000054770"/>
    </source>
</evidence>
<keyword evidence="2" id="KW-0378">Hydrolase</keyword>
<accession>A0A158F571</accession>
<keyword evidence="3" id="KW-1185">Reference proteome</keyword>
<organism evidence="2 3">
    <name type="scientific">Caballeronia choica</name>
    <dbReference type="NCBI Taxonomy" id="326476"/>
    <lineage>
        <taxon>Bacteria</taxon>
        <taxon>Pseudomonadati</taxon>
        <taxon>Pseudomonadota</taxon>
        <taxon>Betaproteobacteria</taxon>
        <taxon>Burkholderiales</taxon>
        <taxon>Burkholderiaceae</taxon>
        <taxon>Caballeronia</taxon>
    </lineage>
</organism>
<feature type="domain" description="AB hydrolase-1" evidence="1">
    <location>
        <begin position="19"/>
        <end position="246"/>
    </location>
</feature>
<dbReference type="InterPro" id="IPR000073">
    <property type="entry name" value="AB_hydrolase_1"/>
</dbReference>
<name>A0A158F571_9BURK</name>
<dbReference type="PRINTS" id="PR00111">
    <property type="entry name" value="ABHYDROLASE"/>
</dbReference>
<evidence type="ECO:0000313" key="2">
    <source>
        <dbReference type="EMBL" id="SAL14509.1"/>
    </source>
</evidence>
<dbReference type="RefSeq" id="WP_087642560.1">
    <property type="nucleotide sequence ID" value="NZ_FCON02000002.1"/>
</dbReference>
<proteinExistence type="predicted"/>
<sequence>MTAASDVTNGSNQPHYDALIFIHGFLDSRAVWDELIGALAPFSVPMVAPDLRGAGDRRDEDDGCTLAQAVSDILHLLDESRLSRVALIGHSMGAQIAELVASERPGHVASLTLITPTPLRGNTLPDEVRNLLRESGDDPVAQRGIRASFSTNLNDAQLDSLVTPGVLMSNGAVRQYYDAFTLGDPRGNEPCTYRGPTLVIGAQDDPVITLDQIAAACRERFPSAKFRVVARSGHWPHLEQSAQTAQLIARHLGWLQPDSIKRENALL</sequence>
<dbReference type="AlphaFoldDB" id="A0A158F571"/>